<evidence type="ECO:0000313" key="2">
    <source>
        <dbReference type="Proteomes" id="UP000002559"/>
    </source>
</evidence>
<proteinExistence type="predicted"/>
<dbReference type="RefSeq" id="NP_690698.1">
    <property type="nucleotide sequence ID" value="NC_004166.2"/>
</dbReference>
<dbReference type="KEGG" id="vg:955344"/>
<name>O48466_BPSPP</name>
<protein>
    <submittedName>
        <fullName evidence="1">Bacteriophage SPP1 complete nucleotide sequence</fullName>
    </submittedName>
</protein>
<dbReference type="EMBL" id="X97918">
    <property type="protein sequence ID" value="CAA66567.1"/>
    <property type="molecule type" value="Genomic_DNA"/>
</dbReference>
<dbReference type="PIR" id="T42306">
    <property type="entry name" value="T42306"/>
</dbReference>
<sequence length="54" mass="6077">MKLEPEIINPEVKDKVLETSPEQQLKKLRTLVNKMYLEQRSSSSVGSEGSGTNE</sequence>
<accession>O48466</accession>
<reference evidence="2" key="1">
    <citation type="journal article" date="1997" name="Gene">
        <title>The complete nucleotide sequence and functional organization of Bacillus subtilis bacteriophage SPP1.</title>
        <authorList>
            <person name="Alonso J.C."/>
            <person name="Luder G."/>
            <person name="Stiege A.C."/>
            <person name="Chai S."/>
            <person name="Weise F."/>
            <person name="Trautner T.A."/>
        </authorList>
    </citation>
    <scope>NUCLEOTIDE SEQUENCE [LARGE SCALE GENOMIC DNA]</scope>
</reference>
<dbReference type="Proteomes" id="UP000002559">
    <property type="component" value="Segment"/>
</dbReference>
<organism evidence="1 2">
    <name type="scientific">Bacillus phage SPP1</name>
    <name type="common">Bacteriophage SPP1</name>
    <dbReference type="NCBI Taxonomy" id="10724"/>
    <lineage>
        <taxon>Viruses</taxon>
        <taxon>Duplodnaviria</taxon>
        <taxon>Heunggongvirae</taxon>
        <taxon>Uroviricota</taxon>
        <taxon>Caudoviricetes</taxon>
        <taxon>Trautnerviridae</taxon>
        <taxon>Polsinellivirinae</taxon>
        <taxon>Rivavirus</taxon>
        <taxon>Rivavirus SPP1</taxon>
    </lineage>
</organism>
<evidence type="ECO:0000313" key="1">
    <source>
        <dbReference type="EMBL" id="CAA66567.1"/>
    </source>
</evidence>
<dbReference type="GeneID" id="955344"/>
<keyword evidence="2" id="KW-1185">Reference proteome</keyword>
<organismHost>
    <name type="scientific">Bacillus subtilis</name>
    <dbReference type="NCBI Taxonomy" id="1423"/>
</organismHost>